<dbReference type="STRING" id="183478.A0A364NE63"/>
<dbReference type="Proteomes" id="UP000249619">
    <property type="component" value="Unassembled WGS sequence"/>
</dbReference>
<name>A0A364NE63_STELY</name>
<accession>A0A364NE63</accession>
<evidence type="ECO:0000256" key="1">
    <source>
        <dbReference type="SAM" id="MobiDB-lite"/>
    </source>
</evidence>
<organism evidence="2 3">
    <name type="scientific">Stemphylium lycopersici</name>
    <name type="common">Tomato gray leaf spot disease fungus</name>
    <name type="synonym">Thyrospora lycopersici</name>
    <dbReference type="NCBI Taxonomy" id="183478"/>
    <lineage>
        <taxon>Eukaryota</taxon>
        <taxon>Fungi</taxon>
        <taxon>Dikarya</taxon>
        <taxon>Ascomycota</taxon>
        <taxon>Pezizomycotina</taxon>
        <taxon>Dothideomycetes</taxon>
        <taxon>Pleosporomycetidae</taxon>
        <taxon>Pleosporales</taxon>
        <taxon>Pleosporineae</taxon>
        <taxon>Pleosporaceae</taxon>
        <taxon>Stemphylium</taxon>
    </lineage>
</organism>
<gene>
    <name evidence="2" type="ORF">DDE83_001055</name>
</gene>
<dbReference type="AlphaFoldDB" id="A0A364NE63"/>
<evidence type="ECO:0000313" key="3">
    <source>
        <dbReference type="Proteomes" id="UP000249619"/>
    </source>
</evidence>
<evidence type="ECO:0000313" key="2">
    <source>
        <dbReference type="EMBL" id="RAR15605.1"/>
    </source>
</evidence>
<feature type="region of interest" description="Disordered" evidence="1">
    <location>
        <begin position="1"/>
        <end position="26"/>
    </location>
</feature>
<reference evidence="3" key="1">
    <citation type="submission" date="2018-05" db="EMBL/GenBank/DDBJ databases">
        <title>Draft genome sequence of Stemphylium lycopersici strain CIDEFI 213.</title>
        <authorList>
            <person name="Medina R."/>
            <person name="Franco M.E.E."/>
            <person name="Lucentini C.G."/>
            <person name="Saparrat M.C.N."/>
            <person name="Balatti P.A."/>
        </authorList>
    </citation>
    <scope>NUCLEOTIDE SEQUENCE [LARGE SCALE GENOMIC DNA]</scope>
    <source>
        <strain evidence="3">CIDEFI 213</strain>
    </source>
</reference>
<comment type="caution">
    <text evidence="2">The sequence shown here is derived from an EMBL/GenBank/DDBJ whole genome shotgun (WGS) entry which is preliminary data.</text>
</comment>
<proteinExistence type="predicted"/>
<dbReference type="EMBL" id="QGDH01000010">
    <property type="protein sequence ID" value="RAR15605.1"/>
    <property type="molecule type" value="Genomic_DNA"/>
</dbReference>
<keyword evidence="3" id="KW-1185">Reference proteome</keyword>
<protein>
    <submittedName>
        <fullName evidence="2">Uncharacterized protein</fullName>
    </submittedName>
</protein>
<sequence length="621" mass="68741">MSTRFGSPTPYDSIEGQNRKRRRYLSRSDKEILDEMDSTGLSYRAGWPKLLPLPLETKVDGVRAMIPDANQRLGDVQMILAAQGLLGSGCSYQFVFRLPQDDIDDHDHDSTDHLTLLFTADMVVDANKIQVAIMRIRSSFRQHESTKEIQIECLDYRAKRGLVSFAIHCDEYKIREDWSSAIPVLLSSLKPHEWLSLEVMRRGLTSNPKDCPPTIIITTPTAGDTKWAQTIIPSIKTDLFNIAVDFDIEILQGVSVTGGRKKYRATDTIGASSYDKDLRMGCSIAPSKDEFTSSTMGGSVTLDGGVQCGITNWHCVRDNRLDSIVSKTKERALEPGNKTLLNAPQMIESPSTFDHHGYLGLLQKLLKQYSSEAASGDEYSRSMHKETDAEFKKLDGMVRTVGCVYAGSGRRTTTANKYATDNKAGKSKEKNKSREPTFLFPLDWALVRLDDIQQRNMTNRLSKTRIPTTSTTSLSPDKLCSKWTVFDVNKEEVRGAKYGRTSGWSLGTINACIVIINPKEDDEISGAYNFTTEKPGACFGVVSRQARADFIEKGDSGSVLVHDGSGAQLGPLFGSTSAGEGMMLPMDLIFQDIKKITGKQVVNPSYVDPKTVGLASYQLAE</sequence>